<sequence length="244" mass="27250">MYRTAPSLPIEDLDAMWAAVIGCEPGDLRSGRLMLRMGGDQEMLDVFVTPDGGVVLAPFALLAQIEPPTLDQALEPSWWAMQLKCRPSDLAVQGPMTIWYATRETFIPEPHRFVRALRRRDAEALARFDRILKAREPETYPYWQIGGREVAHTRLWGAYHEGKLVAVAGARLLSSDVAEIGVSVLPTMRRRGYGTAVVSAAASALFEQVRLVQLRTLNHTPGADRLALRLGFRPYAHHLWIGIP</sequence>
<proteinExistence type="predicted"/>
<evidence type="ECO:0000259" key="1">
    <source>
        <dbReference type="PROSITE" id="PS51186"/>
    </source>
</evidence>
<organism evidence="2 3">
    <name type="scientific">Ardenticatena maritima</name>
    <dbReference type="NCBI Taxonomy" id="872965"/>
    <lineage>
        <taxon>Bacteria</taxon>
        <taxon>Bacillati</taxon>
        <taxon>Chloroflexota</taxon>
        <taxon>Ardenticatenia</taxon>
        <taxon>Ardenticatenales</taxon>
        <taxon>Ardenticatenaceae</taxon>
        <taxon>Ardenticatena</taxon>
    </lineage>
</organism>
<evidence type="ECO:0000313" key="2">
    <source>
        <dbReference type="EMBL" id="KPL87327.1"/>
    </source>
</evidence>
<dbReference type="InterPro" id="IPR016181">
    <property type="entry name" value="Acyl_CoA_acyltransferase"/>
</dbReference>
<dbReference type="CDD" id="cd04301">
    <property type="entry name" value="NAT_SF"/>
    <property type="match status" value="1"/>
</dbReference>
<reference evidence="2 3" key="1">
    <citation type="submission" date="2015-07" db="EMBL/GenBank/DDBJ databases">
        <title>Whole genome sequence of Ardenticatena maritima DSM 23922.</title>
        <authorList>
            <person name="Hemp J."/>
            <person name="Ward L.M."/>
            <person name="Pace L.A."/>
            <person name="Fischer W.W."/>
        </authorList>
    </citation>
    <scope>NUCLEOTIDE SEQUENCE [LARGE SCALE GENOMIC DNA]</scope>
    <source>
        <strain evidence="2 3">110S</strain>
    </source>
</reference>
<feature type="domain" description="N-acetyltransferase" evidence="1">
    <location>
        <begin position="112"/>
        <end position="244"/>
    </location>
</feature>
<dbReference type="EMBL" id="LGKN01000006">
    <property type="protein sequence ID" value="KPL87327.1"/>
    <property type="molecule type" value="Genomic_DNA"/>
</dbReference>
<comment type="caution">
    <text evidence="2">The sequence shown here is derived from an EMBL/GenBank/DDBJ whole genome shotgun (WGS) entry which is preliminary data.</text>
</comment>
<dbReference type="PROSITE" id="PS51186">
    <property type="entry name" value="GNAT"/>
    <property type="match status" value="1"/>
</dbReference>
<dbReference type="GO" id="GO:0016747">
    <property type="term" value="F:acyltransferase activity, transferring groups other than amino-acyl groups"/>
    <property type="evidence" value="ECO:0007669"/>
    <property type="project" value="InterPro"/>
</dbReference>
<dbReference type="Proteomes" id="UP000050502">
    <property type="component" value="Unassembled WGS sequence"/>
</dbReference>
<protein>
    <recommendedName>
        <fullName evidence="1">N-acetyltransferase domain-containing protein</fullName>
    </recommendedName>
</protein>
<name>A0A0P6Y3T5_9CHLR</name>
<dbReference type="InterPro" id="IPR000182">
    <property type="entry name" value="GNAT_dom"/>
</dbReference>
<accession>A0A0P6Y3T5</accession>
<dbReference type="RefSeq" id="WP_060687675.1">
    <property type="nucleotide sequence ID" value="NZ_LGKN01000006.1"/>
</dbReference>
<evidence type="ECO:0000313" key="3">
    <source>
        <dbReference type="Proteomes" id="UP000050502"/>
    </source>
</evidence>
<dbReference type="Pfam" id="PF00583">
    <property type="entry name" value="Acetyltransf_1"/>
    <property type="match status" value="1"/>
</dbReference>
<dbReference type="Gene3D" id="3.40.630.30">
    <property type="match status" value="1"/>
</dbReference>
<gene>
    <name evidence="2" type="ORF">SE16_12655</name>
</gene>
<dbReference type="AlphaFoldDB" id="A0A0P6Y3T5"/>
<dbReference type="SUPFAM" id="SSF55729">
    <property type="entry name" value="Acyl-CoA N-acyltransferases (Nat)"/>
    <property type="match status" value="1"/>
</dbReference>